<dbReference type="SUPFAM" id="SSF56935">
    <property type="entry name" value="Porins"/>
    <property type="match status" value="1"/>
</dbReference>
<dbReference type="InterPro" id="IPR037066">
    <property type="entry name" value="Plug_dom_sf"/>
</dbReference>
<dbReference type="GO" id="GO:0009279">
    <property type="term" value="C:cell outer membrane"/>
    <property type="evidence" value="ECO:0007669"/>
    <property type="project" value="UniProtKB-SubCell"/>
</dbReference>
<keyword evidence="6 7" id="KW-0998">Cell outer membrane</keyword>
<dbReference type="NCBIfam" id="TIGR04056">
    <property type="entry name" value="OMP_RagA_SusC"/>
    <property type="match status" value="1"/>
</dbReference>
<protein>
    <submittedName>
        <fullName evidence="9">MS106, putative outer membrane protein</fullName>
    </submittedName>
</protein>
<evidence type="ECO:0000256" key="1">
    <source>
        <dbReference type="ARBA" id="ARBA00004571"/>
    </source>
</evidence>
<dbReference type="Gene3D" id="2.170.130.10">
    <property type="entry name" value="TonB-dependent receptor, plug domain"/>
    <property type="match status" value="1"/>
</dbReference>
<dbReference type="InterPro" id="IPR036942">
    <property type="entry name" value="Beta-barrel_TonB_sf"/>
</dbReference>
<comment type="similarity">
    <text evidence="7">Belongs to the TonB-dependent receptor family.</text>
</comment>
<accession>Q93PC3</accession>
<feature type="domain" description="TonB-dependent receptor plug" evidence="8">
    <location>
        <begin position="164"/>
        <end position="272"/>
    </location>
</feature>
<proteinExistence type="inferred from homology"/>
<dbReference type="InterPro" id="IPR039426">
    <property type="entry name" value="TonB-dep_rcpt-like"/>
</dbReference>
<keyword evidence="4 7" id="KW-0812">Transmembrane</keyword>
<dbReference type="Pfam" id="PF13715">
    <property type="entry name" value="CarbopepD_reg_2"/>
    <property type="match status" value="1"/>
</dbReference>
<dbReference type="Pfam" id="PF07715">
    <property type="entry name" value="Plug"/>
    <property type="match status" value="1"/>
</dbReference>
<dbReference type="Gene3D" id="2.40.170.20">
    <property type="entry name" value="TonB-dependent receptor, beta-barrel domain"/>
    <property type="match status" value="1"/>
</dbReference>
<evidence type="ECO:0000256" key="4">
    <source>
        <dbReference type="ARBA" id="ARBA00022692"/>
    </source>
</evidence>
<keyword evidence="2 7" id="KW-0813">Transport</keyword>
<keyword evidence="9" id="KW-0614">Plasmid</keyword>
<evidence type="ECO:0000256" key="3">
    <source>
        <dbReference type="ARBA" id="ARBA00022452"/>
    </source>
</evidence>
<reference evidence="9" key="1">
    <citation type="journal article" date="2001" name="Appl. Environ. Microbiol.">
        <title>Sequence analysis of a 101-kilobase plasmid required for agar degradation by a Microscilla isolate.</title>
        <authorList>
            <person name="Zhong Z."/>
            <person name="Toukdarian A."/>
            <person name="Helinski D."/>
            <person name="Knauf V."/>
            <person name="Sykes S."/>
            <person name="Wilkinson J.E."/>
            <person name="O'Bryne C."/>
            <person name="Shea T."/>
            <person name="DeLoughery C."/>
            <person name="Caspi R."/>
        </authorList>
    </citation>
    <scope>NUCLEOTIDE SEQUENCE</scope>
    <source>
        <strain evidence="9">PRE1</strain>
        <plasmid evidence="9">pSD15</plasmid>
    </source>
</reference>
<dbReference type="InterPro" id="IPR012910">
    <property type="entry name" value="Plug_dom"/>
</dbReference>
<comment type="subcellular location">
    <subcellularLocation>
        <location evidence="1 7">Cell outer membrane</location>
        <topology evidence="1 7">Multi-pass membrane protein</topology>
    </subcellularLocation>
</comment>
<dbReference type="InterPro" id="IPR023997">
    <property type="entry name" value="TonB-dep_OMP_SusC/RagA_CS"/>
</dbReference>
<dbReference type="InterPro" id="IPR008969">
    <property type="entry name" value="CarboxyPept-like_regulatory"/>
</dbReference>
<keyword evidence="5 7" id="KW-0472">Membrane</keyword>
<evidence type="ECO:0000259" key="8">
    <source>
        <dbReference type="Pfam" id="PF07715"/>
    </source>
</evidence>
<sequence>MILYSIFRYEFLKRMSEMEASIDKLLKLVFLAAPKNINLFKCIKSMKRRITLFKKCIVALLLLFLANLSFAQVRVTGTVTDADDGSGLPGVSVVVNGTAQGTVTDIEGNYTLSVQSEDATLVFSFVGYLTQNVQLNGRSSVDVSLKLDIQQLDEVVVVGYGVQKKKEVTGAVGSIKSEELLKNATPDIGDAMQGQIAGVNVQASSGRPGAKSNIQIRGIGSISPSGLGPLYVVDGVPYQNDPNIAPEQVESIEVLKDGAAAAIYGVRASNGVIIITTKRGKAGEMKVDFSAYKGIQNITSGTPLMNTQQQMYVEEVKTEALGQEPQIFRFTPDALDYNTDFVGDVQNDNAAMQNYNLNVMGGKEELTFSMNANYFQQDGVLINSGFDRFTTRLSGEYKRNNFKAFATVAMTEENTEQEPWALYELAIVQKPWQRGINDLESFGASGVLVPSDNPIQFGYLSRQLNNEDKRKVNNNNIALNLSYEFLPGLSYQVNLGRNSWNYQRKFFRPQYLAYSADGGLQPAGSNMDALLDESYTFTTKNTLENIVKFQRNFGKHDLGATAVLSYENFNSKNVGVGVVGLLSNDTDVLSAGTTGTKPTGTESVQNIIGKMARVQYSYDSRYLFSASIRYDGSSVFGKENRYNPFYGISAGWNLSEEGFFQNIGMLNFVSALKIRGSYAELGNQSIGPYQAVASIESGIDYPYGPEGAEYLGVGAIQRRFANPLIQWETTISRNIGIDMGMLEDRLTLTADFYLNDKKDMLLAERLAPSSGTWQTRAVGVYNVRTINAGNMQNKGVEVALGYRDQTSFGLQWSVNGTFTRNVNRVTDLNGIEGIAFGGGRPITSSGERTDFTTYLSQGYEGGAFFLLEHIGVIKTDEQLAAYREVEPSAMMGDMMYRDQLTVDTDGDGIPDAGDGLINDDDRVYAGSGQPEFEAGLNLNGAYKGFDLFIQMYYSHGAEIYNGAKLYAYGTGRHRDLYYMWSPQNPDSDIPTARTSQQHNNFRARSNYFLEDGTYLRIRNITLGYALPSNLFGGKVDNVRFYITAQNPFTFTKYEGYDPEIGGDGLFTRGVDVGNYPITRKFLGGIQVKF</sequence>
<dbReference type="InterPro" id="IPR023996">
    <property type="entry name" value="TonB-dep_OMP_SusC/RagA"/>
</dbReference>
<geneLocation type="plasmid" evidence="9">
    <name>pSD15</name>
</geneLocation>
<evidence type="ECO:0000256" key="5">
    <source>
        <dbReference type="ARBA" id="ARBA00023136"/>
    </source>
</evidence>
<evidence type="ECO:0000313" key="9">
    <source>
        <dbReference type="EMBL" id="AAK62828.1"/>
    </source>
</evidence>
<dbReference type="SUPFAM" id="SSF49464">
    <property type="entry name" value="Carboxypeptidase regulatory domain-like"/>
    <property type="match status" value="1"/>
</dbReference>
<dbReference type="NCBIfam" id="TIGR04057">
    <property type="entry name" value="SusC_RagA_signa"/>
    <property type="match status" value="1"/>
</dbReference>
<dbReference type="PROSITE" id="PS52016">
    <property type="entry name" value="TONB_DEPENDENT_REC_3"/>
    <property type="match status" value="1"/>
</dbReference>
<evidence type="ECO:0000256" key="7">
    <source>
        <dbReference type="PROSITE-ProRule" id="PRU01360"/>
    </source>
</evidence>
<organism evidence="9">
    <name type="scientific">Microscilla sp. PRE1</name>
    <dbReference type="NCBI Taxonomy" id="155537"/>
    <lineage>
        <taxon>Bacteria</taxon>
        <taxon>Pseudomonadati</taxon>
        <taxon>Bacteroidota</taxon>
        <taxon>Cytophagia</taxon>
        <taxon>Cytophagales</taxon>
        <taxon>Microscillaceae</taxon>
        <taxon>Microscilla</taxon>
    </lineage>
</organism>
<evidence type="ECO:0000256" key="6">
    <source>
        <dbReference type="ARBA" id="ARBA00023237"/>
    </source>
</evidence>
<dbReference type="Gene3D" id="2.60.40.1120">
    <property type="entry name" value="Carboxypeptidase-like, regulatory domain"/>
    <property type="match status" value="1"/>
</dbReference>
<name>Q93PC3_9BACT</name>
<dbReference type="AlphaFoldDB" id="Q93PC3"/>
<evidence type="ECO:0000256" key="2">
    <source>
        <dbReference type="ARBA" id="ARBA00022448"/>
    </source>
</evidence>
<keyword evidence="3 7" id="KW-1134">Transmembrane beta strand</keyword>
<dbReference type="EMBL" id="AF339846">
    <property type="protein sequence ID" value="AAK62828.1"/>
    <property type="molecule type" value="Genomic_DNA"/>
</dbReference>